<comment type="caution">
    <text evidence="1">The sequence shown here is derived from an EMBL/GenBank/DDBJ whole genome shotgun (WGS) entry which is preliminary data.</text>
</comment>
<name>A0A085JAU9_9GAMM</name>
<dbReference type="Proteomes" id="UP000028602">
    <property type="component" value="Unassembled WGS sequence"/>
</dbReference>
<evidence type="ECO:0000313" key="2">
    <source>
        <dbReference type="Proteomes" id="UP000028602"/>
    </source>
</evidence>
<keyword evidence="2" id="KW-1185">Reference proteome</keyword>
<protein>
    <submittedName>
        <fullName evidence="1">Uncharacterized protein</fullName>
    </submittedName>
</protein>
<sequence length="61" mass="6926">MRWVVIHRLFVLPAVTGNCHEAGNTVPLSRSPQEDQERVNAIQDRSREIKKAARNGLPFSE</sequence>
<organism evidence="1 2">
    <name type="scientific">Tatumella ptyseos ATCC 33301</name>
    <dbReference type="NCBI Taxonomy" id="1005995"/>
    <lineage>
        <taxon>Bacteria</taxon>
        <taxon>Pseudomonadati</taxon>
        <taxon>Pseudomonadota</taxon>
        <taxon>Gammaproteobacteria</taxon>
        <taxon>Enterobacterales</taxon>
        <taxon>Erwiniaceae</taxon>
        <taxon>Tatumella</taxon>
    </lineage>
</organism>
<evidence type="ECO:0000313" key="1">
    <source>
        <dbReference type="EMBL" id="KFD17595.1"/>
    </source>
</evidence>
<dbReference type="EMBL" id="JMPR01000046">
    <property type="protein sequence ID" value="KFD17595.1"/>
    <property type="molecule type" value="Genomic_DNA"/>
</dbReference>
<reference evidence="1 2" key="1">
    <citation type="submission" date="2014-05" db="EMBL/GenBank/DDBJ databases">
        <title>ATOL: Assembling a taxonomically balanced genome-scale reconstruction of the evolutionary history of the Enterobacteriaceae.</title>
        <authorList>
            <person name="Plunkett G.III."/>
            <person name="Neeno-Eckwall E.C."/>
            <person name="Glasner J.D."/>
            <person name="Perna N.T."/>
        </authorList>
    </citation>
    <scope>NUCLEOTIDE SEQUENCE [LARGE SCALE GENOMIC DNA]</scope>
    <source>
        <strain evidence="1 2">ATCC 33301</strain>
    </source>
</reference>
<accession>A0A085JAU9</accession>
<dbReference type="AlphaFoldDB" id="A0A085JAU9"/>
<proteinExistence type="predicted"/>
<gene>
    <name evidence="1" type="ORF">GTPT_3002</name>
</gene>